<evidence type="ECO:0000256" key="4">
    <source>
        <dbReference type="ARBA" id="ARBA00022475"/>
    </source>
</evidence>
<feature type="transmembrane region" description="Helical" evidence="8">
    <location>
        <begin position="148"/>
        <end position="171"/>
    </location>
</feature>
<feature type="transmembrane region" description="Helical" evidence="8">
    <location>
        <begin position="355"/>
        <end position="380"/>
    </location>
</feature>
<dbReference type="InterPro" id="IPR000060">
    <property type="entry name" value="BCCT_transptr"/>
</dbReference>
<evidence type="ECO:0000313" key="10">
    <source>
        <dbReference type="Proteomes" id="UP000194161"/>
    </source>
</evidence>
<evidence type="ECO:0000256" key="7">
    <source>
        <dbReference type="ARBA" id="ARBA00023136"/>
    </source>
</evidence>
<feature type="transmembrane region" description="Helical" evidence="8">
    <location>
        <begin position="239"/>
        <end position="258"/>
    </location>
</feature>
<evidence type="ECO:0000256" key="1">
    <source>
        <dbReference type="ARBA" id="ARBA00004651"/>
    </source>
</evidence>
<feature type="transmembrane region" description="Helical" evidence="8">
    <location>
        <begin position="452"/>
        <end position="472"/>
    </location>
</feature>
<keyword evidence="7 8" id="KW-0472">Membrane</keyword>
<feature type="transmembrane region" description="Helical" evidence="8">
    <location>
        <begin position="270"/>
        <end position="294"/>
    </location>
</feature>
<keyword evidence="6 8" id="KW-1133">Transmembrane helix</keyword>
<feature type="transmembrane region" description="Helical" evidence="8">
    <location>
        <begin position="413"/>
        <end position="440"/>
    </location>
</feature>
<accession>A0A1W6ZF75</accession>
<evidence type="ECO:0000256" key="8">
    <source>
        <dbReference type="SAM" id="Phobius"/>
    </source>
</evidence>
<keyword evidence="10" id="KW-1185">Reference proteome</keyword>
<dbReference type="NCBIfam" id="TIGR00842">
    <property type="entry name" value="bcct"/>
    <property type="match status" value="1"/>
</dbReference>
<feature type="transmembrane region" description="Helical" evidence="8">
    <location>
        <begin position="59"/>
        <end position="79"/>
    </location>
</feature>
<evidence type="ECO:0000313" key="9">
    <source>
        <dbReference type="EMBL" id="ARP95991.1"/>
    </source>
</evidence>
<keyword evidence="4" id="KW-1003">Cell membrane</keyword>
<dbReference type="EMBL" id="CP021111">
    <property type="protein sequence ID" value="ARP95991.1"/>
    <property type="molecule type" value="Genomic_DNA"/>
</dbReference>
<sequence length="665" mass="73364">MRRERRTSMAAKKLSQSVSPLTFTGSAVIALALIAYASLNPQSAAQLFKHANDWIIGEAGWFYLLAVGFFVLFLIGLAISPYGRIKLGPDESVPDYSYGTWVAMLFSAGMGIGIVFYGVAEPITHFSKPPDADPRSVDAMRDAMEITFFHWGVHAWAIYALLGMCLAYFGYRKNQPLSLRSALYPLIGERVHGPIGSLIDIFAVVGTLAGLATSLGLGVSQLNASMNYLFGLPQSLDTQLLLILVVTLLATVTVATGLDNGIRRLSEFIIILSFLLMGTMLFLGPTGFLMQAIVENIGLYLNGFIARTFHVYAYNPTPWVGEWTLFYWGWWISWSPFVGLFIARISRGRTIRQFLLGVLFAPAGFSFIWFTIFGDLAIWLDINRAAGDISATVAQNMPIALFTVFEYLPLSQLLAWATGLLVAVYFVTASDAGALVIAMITARSSEEEEPALWLRIFWALVCGGVAACLLLAGGLDAVQMAAIIAGFPLVIVLTLMCWGIWKALSDEASMLATQSLQAAPLLPTDGQVPWRRRLNAIVSHPTRDQVNRFIGGTVTTALTSVQDELRSRELQAEIEQLDDGVQLKVLHGDGAPDFLYAVRRISYPIPAFALSDQHSSRDERRRYSRAEVFLSQGGRGYDIYGYSSDHVISDVITHYDRFRHYLHTK</sequence>
<organism evidence="9 10">
    <name type="scientific">Bordetella genomosp. 13</name>
    <dbReference type="NCBI Taxonomy" id="463040"/>
    <lineage>
        <taxon>Bacteria</taxon>
        <taxon>Pseudomonadati</taxon>
        <taxon>Pseudomonadota</taxon>
        <taxon>Betaproteobacteria</taxon>
        <taxon>Burkholderiales</taxon>
        <taxon>Alcaligenaceae</taxon>
        <taxon>Bordetella</taxon>
    </lineage>
</organism>
<dbReference type="GO" id="GO:0022857">
    <property type="term" value="F:transmembrane transporter activity"/>
    <property type="evidence" value="ECO:0007669"/>
    <property type="project" value="InterPro"/>
</dbReference>
<dbReference type="STRING" id="463040.CAL15_17360"/>
<protein>
    <submittedName>
        <fullName evidence="9">Choline transporter</fullName>
    </submittedName>
</protein>
<feature type="transmembrane region" description="Helical" evidence="8">
    <location>
        <begin position="198"/>
        <end position="219"/>
    </location>
</feature>
<dbReference type="PANTHER" id="PTHR30047">
    <property type="entry name" value="HIGH-AFFINITY CHOLINE TRANSPORT PROTEIN-RELATED"/>
    <property type="match status" value="1"/>
</dbReference>
<keyword evidence="5 8" id="KW-0812">Transmembrane</keyword>
<feature type="transmembrane region" description="Helical" evidence="8">
    <location>
        <begin position="100"/>
        <end position="120"/>
    </location>
</feature>
<feature type="transmembrane region" description="Helical" evidence="8">
    <location>
        <begin position="325"/>
        <end position="343"/>
    </location>
</feature>
<evidence type="ECO:0000256" key="3">
    <source>
        <dbReference type="ARBA" id="ARBA00022448"/>
    </source>
</evidence>
<evidence type="ECO:0000256" key="2">
    <source>
        <dbReference type="ARBA" id="ARBA00005658"/>
    </source>
</evidence>
<dbReference type="GO" id="GO:0005886">
    <property type="term" value="C:plasma membrane"/>
    <property type="evidence" value="ECO:0007669"/>
    <property type="project" value="UniProtKB-SubCell"/>
</dbReference>
<dbReference type="AlphaFoldDB" id="A0A1W6ZF75"/>
<feature type="transmembrane region" description="Helical" evidence="8">
    <location>
        <begin position="21"/>
        <end position="39"/>
    </location>
</feature>
<dbReference type="Pfam" id="PF02028">
    <property type="entry name" value="BCCT"/>
    <property type="match status" value="1"/>
</dbReference>
<comment type="similarity">
    <text evidence="2">Belongs to the BCCT transporter (TC 2.A.15) family.</text>
</comment>
<evidence type="ECO:0000256" key="6">
    <source>
        <dbReference type="ARBA" id="ARBA00022989"/>
    </source>
</evidence>
<keyword evidence="3" id="KW-0813">Transport</keyword>
<proteinExistence type="inferred from homology"/>
<evidence type="ECO:0000256" key="5">
    <source>
        <dbReference type="ARBA" id="ARBA00022692"/>
    </source>
</evidence>
<gene>
    <name evidence="9" type="ORF">CAL15_17360</name>
</gene>
<feature type="transmembrane region" description="Helical" evidence="8">
    <location>
        <begin position="478"/>
        <end position="501"/>
    </location>
</feature>
<dbReference type="PANTHER" id="PTHR30047:SF7">
    <property type="entry name" value="HIGH-AFFINITY CHOLINE TRANSPORT PROTEIN"/>
    <property type="match status" value="1"/>
</dbReference>
<reference evidence="9 10" key="1">
    <citation type="submission" date="2017-05" db="EMBL/GenBank/DDBJ databases">
        <title>Complete and WGS of Bordetella genogroups.</title>
        <authorList>
            <person name="Spilker T."/>
            <person name="LiPuma J."/>
        </authorList>
    </citation>
    <scope>NUCLEOTIDE SEQUENCE [LARGE SCALE GENOMIC DNA]</scope>
    <source>
        <strain evidence="9 10">AU7206</strain>
    </source>
</reference>
<dbReference type="Proteomes" id="UP000194161">
    <property type="component" value="Chromosome"/>
</dbReference>
<name>A0A1W6ZF75_9BORD</name>
<comment type="subcellular location">
    <subcellularLocation>
        <location evidence="1">Cell membrane</location>
        <topology evidence="1">Multi-pass membrane protein</topology>
    </subcellularLocation>
</comment>
<dbReference type="KEGG" id="bgm:CAL15_17360"/>